<feature type="domain" description="Retrovirus-related Pol polyprotein from transposon TNT 1-94-like beta-barrel" evidence="2">
    <location>
        <begin position="403"/>
        <end position="470"/>
    </location>
</feature>
<sequence>MKETPYELLEDDQKKMFDKNNEAKMTRYNALPRKEYERVFMCINTKEVWHTLIITHQGNSQVKNYKIDLLTQEYEKFSIANEETIDSGFTRFNAIVTSLKSLDLNYSSKNHVRKFFRALPLKWRAKVTAIEKAKDLATLPLDELIGNLKVKSLALKAKVNREQTSDDSDSQGGSDEDIDEEEDVEAFNLLARNFRKFFRKEGHFASECRKRKENKAFVGGAWSDSEDGDEHQNNATCLMEIDYQGVVSKPSCSNYDLNIINWQKENEELLRFSKDFAKTFIKLLNEKRSLEKENSKLLSKINDLEIEVKKLENDKDVVEPCKTCYVLTQEVDSLKNNVSRLQDEAFNFLKFKESSIALDDMLSRQKLSQDKEGLGFLKNDKTTSASPNKQIVCLKCDLLPDDWIVVSGCTQHMIENRRLFTSYKAYDGGHVIFGSNLKGKVIGGGNITHESITITNVEHVSGLAFNLISIDFPILNHLKKVYGGGGKGVVKAEVEEVVVMVKVDLRDFQEEVHPRCSQAKGSKVEERLVHERMKVKFEVLIEKKKMYYLSLRRFDLWMEFLMVNLEELEIKKWW</sequence>
<dbReference type="PANTHER" id="PTHR34676">
    <property type="entry name" value="DUF4219 DOMAIN-CONTAINING PROTEIN-RELATED"/>
    <property type="match status" value="1"/>
</dbReference>
<dbReference type="Pfam" id="PF14223">
    <property type="entry name" value="Retrotran_gag_2"/>
    <property type="match status" value="1"/>
</dbReference>
<reference evidence="3" key="2">
    <citation type="submission" date="2022-01" db="EMBL/GenBank/DDBJ databases">
        <authorList>
            <person name="Yamashiro T."/>
            <person name="Shiraishi A."/>
            <person name="Satake H."/>
            <person name="Nakayama K."/>
        </authorList>
    </citation>
    <scope>NUCLEOTIDE SEQUENCE</scope>
</reference>
<evidence type="ECO:0000313" key="4">
    <source>
        <dbReference type="Proteomes" id="UP001151760"/>
    </source>
</evidence>
<keyword evidence="4" id="KW-1185">Reference proteome</keyword>
<accession>A0ABQ5DZD0</accession>
<name>A0ABQ5DZD0_9ASTR</name>
<comment type="caution">
    <text evidence="3">The sequence shown here is derived from an EMBL/GenBank/DDBJ whole genome shotgun (WGS) entry which is preliminary data.</text>
</comment>
<keyword evidence="1" id="KW-0175">Coiled coil</keyword>
<protein>
    <recommendedName>
        <fullName evidence="2">Retrovirus-related Pol polyprotein from transposon TNT 1-94-like beta-barrel domain-containing protein</fullName>
    </recommendedName>
</protein>
<dbReference type="Pfam" id="PF22936">
    <property type="entry name" value="Pol_BBD"/>
    <property type="match status" value="1"/>
</dbReference>
<dbReference type="PANTHER" id="PTHR34676:SF8">
    <property type="entry name" value="TRANSMEMBRANE PROTEIN"/>
    <property type="match status" value="1"/>
</dbReference>
<organism evidence="3 4">
    <name type="scientific">Tanacetum coccineum</name>
    <dbReference type="NCBI Taxonomy" id="301880"/>
    <lineage>
        <taxon>Eukaryota</taxon>
        <taxon>Viridiplantae</taxon>
        <taxon>Streptophyta</taxon>
        <taxon>Embryophyta</taxon>
        <taxon>Tracheophyta</taxon>
        <taxon>Spermatophyta</taxon>
        <taxon>Magnoliopsida</taxon>
        <taxon>eudicotyledons</taxon>
        <taxon>Gunneridae</taxon>
        <taxon>Pentapetalae</taxon>
        <taxon>asterids</taxon>
        <taxon>campanulids</taxon>
        <taxon>Asterales</taxon>
        <taxon>Asteraceae</taxon>
        <taxon>Asteroideae</taxon>
        <taxon>Anthemideae</taxon>
        <taxon>Anthemidinae</taxon>
        <taxon>Tanacetum</taxon>
    </lineage>
</organism>
<dbReference type="Proteomes" id="UP001151760">
    <property type="component" value="Unassembled WGS sequence"/>
</dbReference>
<dbReference type="EMBL" id="BQNB010015822">
    <property type="protein sequence ID" value="GJT44540.1"/>
    <property type="molecule type" value="Genomic_DNA"/>
</dbReference>
<feature type="coiled-coil region" evidence="1">
    <location>
        <begin position="280"/>
        <end position="344"/>
    </location>
</feature>
<evidence type="ECO:0000313" key="3">
    <source>
        <dbReference type="EMBL" id="GJT44540.1"/>
    </source>
</evidence>
<dbReference type="InterPro" id="IPR054722">
    <property type="entry name" value="PolX-like_BBD"/>
</dbReference>
<proteinExistence type="predicted"/>
<reference evidence="3" key="1">
    <citation type="journal article" date="2022" name="Int. J. Mol. Sci.">
        <title>Draft Genome of Tanacetum Coccineum: Genomic Comparison of Closely Related Tanacetum-Family Plants.</title>
        <authorList>
            <person name="Yamashiro T."/>
            <person name="Shiraishi A."/>
            <person name="Nakayama K."/>
            <person name="Satake H."/>
        </authorList>
    </citation>
    <scope>NUCLEOTIDE SEQUENCE</scope>
</reference>
<gene>
    <name evidence="3" type="ORF">Tco_0953255</name>
</gene>
<evidence type="ECO:0000259" key="2">
    <source>
        <dbReference type="Pfam" id="PF22936"/>
    </source>
</evidence>
<evidence type="ECO:0000256" key="1">
    <source>
        <dbReference type="SAM" id="Coils"/>
    </source>
</evidence>